<gene>
    <name evidence="1" type="ORF">SAMN05421820_10193</name>
</gene>
<protein>
    <recommendedName>
        <fullName evidence="3">DUF4276 family protein</fullName>
    </recommendedName>
</protein>
<evidence type="ECO:0000313" key="1">
    <source>
        <dbReference type="EMBL" id="SDL30160.1"/>
    </source>
</evidence>
<dbReference type="Proteomes" id="UP000183200">
    <property type="component" value="Unassembled WGS sequence"/>
</dbReference>
<dbReference type="OrthoDB" id="881766at2"/>
<sequence length="198" mass="22798">MINVGLVGEDPNDTSSINNLLSKQYGSGIKFLNLVRGIRGTQLETIKFRNALKIELEKKQGEFVLFIRDLDAFSSQGNEVEKRKAWFKLSSEHCGGKHHLFLLNIWELEALIFGDIDCFNSAYGTSIKPGRNPMQIRNPKEELQNATFKSKKRFEASHCPDIFSKLDLNEIKSNCQNFKEFLNQFDNLLLKEYKLKFS</sequence>
<dbReference type="EMBL" id="FNGY01000001">
    <property type="protein sequence ID" value="SDL30160.1"/>
    <property type="molecule type" value="Genomic_DNA"/>
</dbReference>
<evidence type="ECO:0008006" key="3">
    <source>
        <dbReference type="Google" id="ProtNLM"/>
    </source>
</evidence>
<evidence type="ECO:0000313" key="2">
    <source>
        <dbReference type="Proteomes" id="UP000183200"/>
    </source>
</evidence>
<proteinExistence type="predicted"/>
<dbReference type="InterPro" id="IPR025455">
    <property type="entry name" value="DUF4276"/>
</dbReference>
<reference evidence="2" key="1">
    <citation type="submission" date="2016-10" db="EMBL/GenBank/DDBJ databases">
        <authorList>
            <person name="Varghese N."/>
            <person name="Submissions S."/>
        </authorList>
    </citation>
    <scope>NUCLEOTIDE SEQUENCE [LARGE SCALE GENOMIC DNA]</scope>
    <source>
        <strain evidence="2">DSM 19110</strain>
    </source>
</reference>
<organism evidence="1 2">
    <name type="scientific">Pedobacter steynii</name>
    <dbReference type="NCBI Taxonomy" id="430522"/>
    <lineage>
        <taxon>Bacteria</taxon>
        <taxon>Pseudomonadati</taxon>
        <taxon>Bacteroidota</taxon>
        <taxon>Sphingobacteriia</taxon>
        <taxon>Sphingobacteriales</taxon>
        <taxon>Sphingobacteriaceae</taxon>
        <taxon>Pedobacter</taxon>
    </lineage>
</organism>
<keyword evidence="2" id="KW-1185">Reference proteome</keyword>
<dbReference type="Pfam" id="PF14103">
    <property type="entry name" value="DUF4276"/>
    <property type="match status" value="1"/>
</dbReference>
<dbReference type="RefSeq" id="WP_074603950.1">
    <property type="nucleotide sequence ID" value="NZ_FNGY01000001.1"/>
</dbReference>
<dbReference type="AlphaFoldDB" id="A0A1G9IY67"/>
<accession>A0A1G9IY67</accession>
<name>A0A1G9IY67_9SPHI</name>